<dbReference type="NCBIfam" id="TIGR02532">
    <property type="entry name" value="IV_pilin_GFxxxE"/>
    <property type="match status" value="1"/>
</dbReference>
<dbReference type="GO" id="GO:0005886">
    <property type="term" value="C:plasma membrane"/>
    <property type="evidence" value="ECO:0007669"/>
    <property type="project" value="UniProtKB-SubCell"/>
</dbReference>
<evidence type="ECO:0000256" key="10">
    <source>
        <dbReference type="SAM" id="Phobius"/>
    </source>
</evidence>
<gene>
    <name evidence="12" type="ORF">MACH26_32170</name>
</gene>
<keyword evidence="13" id="KW-1185">Reference proteome</keyword>
<dbReference type="InterPro" id="IPR013545">
    <property type="entry name" value="T2SS_protein-GspG_C"/>
</dbReference>
<dbReference type="PANTHER" id="PTHR30093:SF45">
    <property type="entry name" value="TYPE II SECRETION SYSTEM CORE PROTEIN G"/>
    <property type="match status" value="1"/>
</dbReference>
<evidence type="ECO:0000313" key="12">
    <source>
        <dbReference type="EMBL" id="BDX07696.1"/>
    </source>
</evidence>
<dbReference type="Proteomes" id="UP001333710">
    <property type="component" value="Chromosome"/>
</dbReference>
<keyword evidence="9 10" id="KW-0472">Membrane</keyword>
<evidence type="ECO:0000256" key="4">
    <source>
        <dbReference type="ARBA" id="ARBA00022475"/>
    </source>
</evidence>
<dbReference type="Pfam" id="PF08334">
    <property type="entry name" value="T2SSG"/>
    <property type="match status" value="1"/>
</dbReference>
<dbReference type="Gene3D" id="3.30.700.10">
    <property type="entry name" value="Glycoprotein, Type 4 Pilin"/>
    <property type="match status" value="1"/>
</dbReference>
<dbReference type="PROSITE" id="PS00409">
    <property type="entry name" value="PROKAR_NTER_METHYL"/>
    <property type="match status" value="1"/>
</dbReference>
<comment type="subcellular location">
    <subcellularLocation>
        <location evidence="1">Cell inner membrane</location>
        <topology evidence="1">Single-pass membrane protein</topology>
    </subcellularLocation>
</comment>
<sequence>MKVNSGFTLVELLIVIVIIGLLGSLVAPEMFSKIGSSKQSTAKAQMQMFETALDTYYLDVGDYPEDLNSLTKSDVAGWDGPYIKKLPVDPWGNPYMLTTPGPDGASYVIMSLGKDGQQGGDGENEDIKVSG</sequence>
<dbReference type="RefSeq" id="WP_338293784.1">
    <property type="nucleotide sequence ID" value="NZ_AP027272.1"/>
</dbReference>
<evidence type="ECO:0000256" key="2">
    <source>
        <dbReference type="ARBA" id="ARBA00009984"/>
    </source>
</evidence>
<comment type="similarity">
    <text evidence="2">Belongs to the GSP G family.</text>
</comment>
<dbReference type="GO" id="GO:0015628">
    <property type="term" value="P:protein secretion by the type II secretion system"/>
    <property type="evidence" value="ECO:0007669"/>
    <property type="project" value="InterPro"/>
</dbReference>
<dbReference type="InterPro" id="IPR012902">
    <property type="entry name" value="N_methyl_site"/>
</dbReference>
<dbReference type="InterPro" id="IPR010054">
    <property type="entry name" value="Type2_sec_GspG"/>
</dbReference>
<keyword evidence="7 10" id="KW-0812">Transmembrane</keyword>
<evidence type="ECO:0000256" key="5">
    <source>
        <dbReference type="ARBA" id="ARBA00022481"/>
    </source>
</evidence>
<dbReference type="InterPro" id="IPR000983">
    <property type="entry name" value="Bac_GSPG_pilin"/>
</dbReference>
<dbReference type="NCBIfam" id="TIGR01710">
    <property type="entry name" value="typeII_sec_gspG"/>
    <property type="match status" value="1"/>
</dbReference>
<evidence type="ECO:0000256" key="9">
    <source>
        <dbReference type="ARBA" id="ARBA00023136"/>
    </source>
</evidence>
<dbReference type="AlphaFoldDB" id="A0AA48KQE7"/>
<dbReference type="InterPro" id="IPR045584">
    <property type="entry name" value="Pilin-like"/>
</dbReference>
<feature type="domain" description="Type II secretion system protein GspG C-terminal" evidence="11">
    <location>
        <begin position="30"/>
        <end position="128"/>
    </location>
</feature>
<evidence type="ECO:0000256" key="7">
    <source>
        <dbReference type="ARBA" id="ARBA00022692"/>
    </source>
</evidence>
<evidence type="ECO:0000259" key="11">
    <source>
        <dbReference type="Pfam" id="PF08334"/>
    </source>
</evidence>
<organism evidence="12 13">
    <name type="scientific">Planctobacterium marinum</name>
    <dbReference type="NCBI Taxonomy" id="1631968"/>
    <lineage>
        <taxon>Bacteria</taxon>
        <taxon>Pseudomonadati</taxon>
        <taxon>Pseudomonadota</taxon>
        <taxon>Gammaproteobacteria</taxon>
        <taxon>Alteromonadales</taxon>
        <taxon>Alteromonadaceae</taxon>
        <taxon>Planctobacterium</taxon>
    </lineage>
</organism>
<proteinExistence type="inferred from homology"/>
<accession>A0AA48KQE7</accession>
<keyword evidence="8 10" id="KW-1133">Transmembrane helix</keyword>
<evidence type="ECO:0000313" key="13">
    <source>
        <dbReference type="Proteomes" id="UP001333710"/>
    </source>
</evidence>
<dbReference type="Pfam" id="PF07963">
    <property type="entry name" value="N_methyl"/>
    <property type="match status" value="1"/>
</dbReference>
<name>A0AA48KQE7_9ALTE</name>
<reference evidence="12" key="1">
    <citation type="submission" date="2023-01" db="EMBL/GenBank/DDBJ databases">
        <title>Complete genome sequence of Planctobacterium marinum strain Dej080120_11.</title>
        <authorList>
            <person name="Ueki S."/>
            <person name="Maruyama F."/>
        </authorList>
    </citation>
    <scope>NUCLEOTIDE SEQUENCE</scope>
    <source>
        <strain evidence="12">Dej080120_11</strain>
    </source>
</reference>
<dbReference type="KEGG" id="pmaw:MACH26_32170"/>
<keyword evidence="5" id="KW-0488">Methylation</keyword>
<protein>
    <recommendedName>
        <fullName evidence="3">Type II secretion system core protein G</fullName>
    </recommendedName>
</protein>
<dbReference type="EMBL" id="AP027272">
    <property type="protein sequence ID" value="BDX07696.1"/>
    <property type="molecule type" value="Genomic_DNA"/>
</dbReference>
<feature type="transmembrane region" description="Helical" evidence="10">
    <location>
        <begin position="6"/>
        <end position="27"/>
    </location>
</feature>
<dbReference type="PRINTS" id="PR00813">
    <property type="entry name" value="BCTERIALGSPG"/>
</dbReference>
<evidence type="ECO:0000256" key="1">
    <source>
        <dbReference type="ARBA" id="ARBA00004377"/>
    </source>
</evidence>
<evidence type="ECO:0000256" key="6">
    <source>
        <dbReference type="ARBA" id="ARBA00022519"/>
    </source>
</evidence>
<keyword evidence="4" id="KW-1003">Cell membrane</keyword>
<evidence type="ECO:0000256" key="8">
    <source>
        <dbReference type="ARBA" id="ARBA00022989"/>
    </source>
</evidence>
<keyword evidence="6" id="KW-0997">Cell inner membrane</keyword>
<dbReference type="PANTHER" id="PTHR30093">
    <property type="entry name" value="GENERAL SECRETION PATHWAY PROTEIN G"/>
    <property type="match status" value="1"/>
</dbReference>
<dbReference type="SUPFAM" id="SSF54523">
    <property type="entry name" value="Pili subunits"/>
    <property type="match status" value="1"/>
</dbReference>
<evidence type="ECO:0000256" key="3">
    <source>
        <dbReference type="ARBA" id="ARBA00020042"/>
    </source>
</evidence>
<dbReference type="GO" id="GO:0015627">
    <property type="term" value="C:type II protein secretion system complex"/>
    <property type="evidence" value="ECO:0007669"/>
    <property type="project" value="InterPro"/>
</dbReference>